<dbReference type="GO" id="GO:0005737">
    <property type="term" value="C:cytoplasm"/>
    <property type="evidence" value="ECO:0007669"/>
    <property type="project" value="UniProtKB-SubCell"/>
</dbReference>
<dbReference type="Pfam" id="PF02410">
    <property type="entry name" value="RsfS"/>
    <property type="match status" value="1"/>
</dbReference>
<dbReference type="PANTHER" id="PTHR21043:SF0">
    <property type="entry name" value="MITOCHONDRIAL ASSEMBLY OF RIBOSOMAL LARGE SUBUNIT PROTEIN 1"/>
    <property type="match status" value="1"/>
</dbReference>
<comment type="caution">
    <text evidence="3">The sequence shown here is derived from an EMBL/GenBank/DDBJ whole genome shotgun (WGS) entry which is preliminary data.</text>
</comment>
<sequence>MKDEQIDATFLRRFSIAGIAWCCYSRKGRTLTTVHSRGKTHAVLPKSPERGADAADRALELVLASLEDSKAEDIVTINITGKSALGDYMVVVSGRSNRHVAAISEHLISDLKDEGLGSPRVEGMETGDWVLIDTGDIIVHVFRPEIREFYNIEKMWAAPEIEESTLH</sequence>
<dbReference type="EMBL" id="BJZP01000013">
    <property type="protein sequence ID" value="GEO85807.1"/>
    <property type="molecule type" value="Genomic_DNA"/>
</dbReference>
<accession>A0A512HK28</accession>
<comment type="function">
    <text evidence="2">Functions as a ribosomal silencing factor. Interacts with ribosomal protein uL14 (rplN), blocking formation of intersubunit bridge B8. Prevents association of the 30S and 50S ribosomal subunits and the formation of functional ribosomes, thus repressing translation.</text>
</comment>
<dbReference type="GO" id="GO:0042256">
    <property type="term" value="P:cytosolic ribosome assembly"/>
    <property type="evidence" value="ECO:0007669"/>
    <property type="project" value="UniProtKB-UniRule"/>
</dbReference>
<dbReference type="InterPro" id="IPR004394">
    <property type="entry name" value="Iojap/RsfS/C7orf30"/>
</dbReference>
<dbReference type="InterPro" id="IPR043519">
    <property type="entry name" value="NT_sf"/>
</dbReference>
<comment type="subcellular location">
    <subcellularLocation>
        <location evidence="2">Cytoplasm</location>
    </subcellularLocation>
</comment>
<evidence type="ECO:0000313" key="3">
    <source>
        <dbReference type="EMBL" id="GEO85807.1"/>
    </source>
</evidence>
<keyword evidence="2" id="KW-0810">Translation regulation</keyword>
<protein>
    <recommendedName>
        <fullName evidence="2">Ribosomal silencing factor RsfS</fullName>
    </recommendedName>
</protein>
<comment type="subunit">
    <text evidence="2">Interacts with ribosomal protein uL14 (rplN).</text>
</comment>
<dbReference type="PANTHER" id="PTHR21043">
    <property type="entry name" value="IOJAP SUPERFAMILY ORTHOLOG"/>
    <property type="match status" value="1"/>
</dbReference>
<reference evidence="3 4" key="1">
    <citation type="submission" date="2019-07" db="EMBL/GenBank/DDBJ databases">
        <title>Whole genome shotgun sequence of Rhizobium naphthalenivorans NBRC 107585.</title>
        <authorList>
            <person name="Hosoyama A."/>
            <person name="Uohara A."/>
            <person name="Ohji S."/>
            <person name="Ichikawa N."/>
        </authorList>
    </citation>
    <scope>NUCLEOTIDE SEQUENCE [LARGE SCALE GENOMIC DNA]</scope>
    <source>
        <strain evidence="3 4">NBRC 107585</strain>
    </source>
</reference>
<keyword evidence="2" id="KW-0963">Cytoplasm</keyword>
<dbReference type="Gene3D" id="3.30.460.10">
    <property type="entry name" value="Beta Polymerase, domain 2"/>
    <property type="match status" value="1"/>
</dbReference>
<dbReference type="AlphaFoldDB" id="A0A512HK28"/>
<organism evidence="3 4">
    <name type="scientific">Ciceribacter naphthalenivorans</name>
    <dbReference type="NCBI Taxonomy" id="1118451"/>
    <lineage>
        <taxon>Bacteria</taxon>
        <taxon>Pseudomonadati</taxon>
        <taxon>Pseudomonadota</taxon>
        <taxon>Alphaproteobacteria</taxon>
        <taxon>Hyphomicrobiales</taxon>
        <taxon>Rhizobiaceae</taxon>
        <taxon>Ciceribacter</taxon>
    </lineage>
</organism>
<keyword evidence="2" id="KW-0678">Repressor</keyword>
<proteinExistence type="inferred from homology"/>
<dbReference type="SUPFAM" id="SSF81301">
    <property type="entry name" value="Nucleotidyltransferase"/>
    <property type="match status" value="1"/>
</dbReference>
<dbReference type="NCBIfam" id="TIGR00090">
    <property type="entry name" value="rsfS_iojap_ybeB"/>
    <property type="match status" value="1"/>
</dbReference>
<comment type="similarity">
    <text evidence="1 2">Belongs to the Iojap/RsfS family.</text>
</comment>
<name>A0A512HK28_9HYPH</name>
<dbReference type="GO" id="GO:0017148">
    <property type="term" value="P:negative regulation of translation"/>
    <property type="evidence" value="ECO:0007669"/>
    <property type="project" value="UniProtKB-UniRule"/>
</dbReference>
<evidence type="ECO:0000313" key="4">
    <source>
        <dbReference type="Proteomes" id="UP000321717"/>
    </source>
</evidence>
<evidence type="ECO:0000256" key="1">
    <source>
        <dbReference type="ARBA" id="ARBA00010574"/>
    </source>
</evidence>
<dbReference type="Proteomes" id="UP000321717">
    <property type="component" value="Unassembled WGS sequence"/>
</dbReference>
<dbReference type="HAMAP" id="MF_01477">
    <property type="entry name" value="Iojap_RsfS"/>
    <property type="match status" value="1"/>
</dbReference>
<keyword evidence="4" id="KW-1185">Reference proteome</keyword>
<dbReference type="GO" id="GO:0043023">
    <property type="term" value="F:ribosomal large subunit binding"/>
    <property type="evidence" value="ECO:0007669"/>
    <property type="project" value="TreeGrafter"/>
</dbReference>
<dbReference type="GO" id="GO:0090071">
    <property type="term" value="P:negative regulation of ribosome biogenesis"/>
    <property type="evidence" value="ECO:0007669"/>
    <property type="project" value="UniProtKB-UniRule"/>
</dbReference>
<gene>
    <name evidence="2 3" type="primary">rsfS</name>
    <name evidence="3" type="ORF">RNA01_27390</name>
</gene>
<evidence type="ECO:0000256" key="2">
    <source>
        <dbReference type="HAMAP-Rule" id="MF_01477"/>
    </source>
</evidence>